<gene>
    <name evidence="3" type="primary">rsmD</name>
    <name evidence="3" type="ORF">ACFQMJ_34860</name>
</gene>
<keyword evidence="4" id="KW-1185">Reference proteome</keyword>
<dbReference type="PIRSF" id="PIRSF004553">
    <property type="entry name" value="CHP00095"/>
    <property type="match status" value="1"/>
</dbReference>
<keyword evidence="2 3" id="KW-0808">Transferase</keyword>
<dbReference type="InterPro" id="IPR004398">
    <property type="entry name" value="RNA_MeTrfase_RsmD"/>
</dbReference>
<dbReference type="NCBIfam" id="TIGR00095">
    <property type="entry name" value="16S rRNA (guanine(966)-N(2))-methyltransferase RsmD"/>
    <property type="match status" value="1"/>
</dbReference>
<dbReference type="Proteomes" id="UP001596378">
    <property type="component" value="Unassembled WGS sequence"/>
</dbReference>
<reference evidence="4" key="1">
    <citation type="journal article" date="2019" name="Int. J. Syst. Evol. Microbiol.">
        <title>The Global Catalogue of Microorganisms (GCM) 10K type strain sequencing project: providing services to taxonomists for standard genome sequencing and annotation.</title>
        <authorList>
            <consortium name="The Broad Institute Genomics Platform"/>
            <consortium name="The Broad Institute Genome Sequencing Center for Infectious Disease"/>
            <person name="Wu L."/>
            <person name="Ma J."/>
        </authorList>
    </citation>
    <scope>NUCLEOTIDE SEQUENCE [LARGE SCALE GENOMIC DNA]</scope>
    <source>
        <strain evidence="4">KCTC 12907</strain>
    </source>
</reference>
<dbReference type="PANTHER" id="PTHR43542:SF1">
    <property type="entry name" value="METHYLTRANSFERASE"/>
    <property type="match status" value="1"/>
</dbReference>
<dbReference type="CDD" id="cd02440">
    <property type="entry name" value="AdoMet_MTases"/>
    <property type="match status" value="1"/>
</dbReference>
<comment type="caution">
    <text evidence="3">The sequence shown here is derived from an EMBL/GenBank/DDBJ whole genome shotgun (WGS) entry which is preliminary data.</text>
</comment>
<keyword evidence="1 3" id="KW-0489">Methyltransferase</keyword>
<dbReference type="EC" id="2.1.1.171" evidence="3"/>
<name>A0ABW2FNT5_9BACL</name>
<dbReference type="PROSITE" id="PS00092">
    <property type="entry name" value="N6_MTASE"/>
    <property type="match status" value="1"/>
</dbReference>
<dbReference type="GO" id="GO:0052913">
    <property type="term" value="F:16S rRNA (guanine(966)-N(2))-methyltransferase activity"/>
    <property type="evidence" value="ECO:0007669"/>
    <property type="project" value="UniProtKB-EC"/>
</dbReference>
<evidence type="ECO:0000256" key="2">
    <source>
        <dbReference type="ARBA" id="ARBA00022679"/>
    </source>
</evidence>
<protein>
    <submittedName>
        <fullName evidence="3">16S rRNA (Guanine(966)-N(2))-methyltransferase RsmD</fullName>
        <ecNumber evidence="3">2.1.1.171</ecNumber>
    </submittedName>
</protein>
<dbReference type="PANTHER" id="PTHR43542">
    <property type="entry name" value="METHYLTRANSFERASE"/>
    <property type="match status" value="1"/>
</dbReference>
<proteinExistence type="predicted"/>
<dbReference type="RefSeq" id="WP_378044523.1">
    <property type="nucleotide sequence ID" value="NZ_JBHMDN010000004.1"/>
</dbReference>
<evidence type="ECO:0000256" key="1">
    <source>
        <dbReference type="ARBA" id="ARBA00022603"/>
    </source>
</evidence>
<dbReference type="SUPFAM" id="SSF53335">
    <property type="entry name" value="S-adenosyl-L-methionine-dependent methyltransferases"/>
    <property type="match status" value="1"/>
</dbReference>
<dbReference type="EMBL" id="JBHTAI010000041">
    <property type="protein sequence ID" value="MFC7153736.1"/>
    <property type="molecule type" value="Genomic_DNA"/>
</dbReference>
<dbReference type="InterPro" id="IPR002052">
    <property type="entry name" value="DNA_methylase_N6_adenine_CS"/>
</dbReference>
<dbReference type="Pfam" id="PF03602">
    <property type="entry name" value="Cons_hypoth95"/>
    <property type="match status" value="1"/>
</dbReference>
<evidence type="ECO:0000313" key="3">
    <source>
        <dbReference type="EMBL" id="MFC7153736.1"/>
    </source>
</evidence>
<organism evidence="3 4">
    <name type="scientific">Cohnella cellulosilytica</name>
    <dbReference type="NCBI Taxonomy" id="986710"/>
    <lineage>
        <taxon>Bacteria</taxon>
        <taxon>Bacillati</taxon>
        <taxon>Bacillota</taxon>
        <taxon>Bacilli</taxon>
        <taxon>Bacillales</taxon>
        <taxon>Paenibacillaceae</taxon>
        <taxon>Cohnella</taxon>
    </lineage>
</organism>
<accession>A0ABW2FNT5</accession>
<dbReference type="InterPro" id="IPR029063">
    <property type="entry name" value="SAM-dependent_MTases_sf"/>
</dbReference>
<dbReference type="Gene3D" id="3.40.50.150">
    <property type="entry name" value="Vaccinia Virus protein VP39"/>
    <property type="match status" value="1"/>
</dbReference>
<sequence>MKLLRVISGQARGHPLRTVPGNGTRPTTDKVKEALFSMIGPYFDDGERVLDLFAGSGGLGIEALSRGAGSAVFVDSNPKSVEVVRRNLESTRLADKASVYRNEAKRALKALEKAGRVFDLIFLDPPYVMKDCDALLTEIAERGLAAEAAIAVVEHHPDVSYPDAFGGFERTRSAQYGDIAISIYRYESEQEASDGTTMNTEEANER</sequence>
<evidence type="ECO:0000313" key="4">
    <source>
        <dbReference type="Proteomes" id="UP001596378"/>
    </source>
</evidence>